<dbReference type="PIRSF" id="PIRSF000446">
    <property type="entry name" value="Mct"/>
    <property type="match status" value="1"/>
</dbReference>
<organism evidence="6 7">
    <name type="scientific">Priestia megaterium (strain ATCC 14581 / DSM 32 / CCUG 1817 / JCM 2506 / NBRC 15308 / NCIMB 9376 / NCTC 10342 / NRRL B-14308 / VKM B-512 / Ford 19)</name>
    <name type="common">Bacillus megaterium</name>
    <dbReference type="NCBI Taxonomy" id="1348623"/>
    <lineage>
        <taxon>Bacteria</taxon>
        <taxon>Bacillati</taxon>
        <taxon>Bacillota</taxon>
        <taxon>Bacilli</taxon>
        <taxon>Bacillales</taxon>
        <taxon>Bacillaceae</taxon>
        <taxon>Priestia</taxon>
    </lineage>
</organism>
<evidence type="ECO:0000256" key="3">
    <source>
        <dbReference type="ARBA" id="ARBA00048462"/>
    </source>
</evidence>
<dbReference type="EMBL" id="CP009920">
    <property type="protein sequence ID" value="AJI20377.1"/>
    <property type="molecule type" value="Genomic_DNA"/>
</dbReference>
<dbReference type="GeneID" id="93641154"/>
<evidence type="ECO:0000256" key="2">
    <source>
        <dbReference type="ARBA" id="ARBA00023315"/>
    </source>
</evidence>
<dbReference type="InterPro" id="IPR050858">
    <property type="entry name" value="Mal-CoA-ACP_Trans/PKS_FabD"/>
</dbReference>
<sequence length="308" mass="33495">MSVAFLFPGQGAQYAGMLHDIKNKWGLATTFEEASEVLNQDVLSLDSSEKLKYNKNVQICLFIAGVAAARSFKNKGYSPDVVGGHSIGAFGAAVASEVLSFKEALLLVKKRGKLMENAYPDGYGMGVVMGLREHQLLSIVNELSTDAAPVYVANLNSPDQITISGTLKAIEKVLEKASKKGARKTKMLHVTVPSHCPLMEGVSSELRKTITEVQGKDPSVPFIGNCKARKLWKAADIKEDLAASVALPVRWHDTTEVMYEMGTRLYIEMAPGRVLTDLAAKSFPEARAISAAESTMKTLLILMEKEKM</sequence>
<dbReference type="GO" id="GO:0004314">
    <property type="term" value="F:[acyl-carrier-protein] S-malonyltransferase activity"/>
    <property type="evidence" value="ECO:0007669"/>
    <property type="project" value="UniProtKB-EC"/>
</dbReference>
<dbReference type="InterPro" id="IPR016036">
    <property type="entry name" value="Malonyl_transacylase_ACP-bd"/>
</dbReference>
<keyword evidence="1 4" id="KW-0808">Transferase</keyword>
<dbReference type="NCBIfam" id="TIGR03131">
    <property type="entry name" value="malonate_mdcH"/>
    <property type="match status" value="1"/>
</dbReference>
<dbReference type="EC" id="2.3.1.39" evidence="4"/>
<name>A0A0B6AH69_PRIM2</name>
<proteinExistence type="inferred from homology"/>
<dbReference type="GO" id="GO:0006633">
    <property type="term" value="P:fatty acid biosynthetic process"/>
    <property type="evidence" value="ECO:0007669"/>
    <property type="project" value="TreeGrafter"/>
</dbReference>
<keyword evidence="2 4" id="KW-0012">Acyltransferase</keyword>
<dbReference type="Gene3D" id="3.40.366.10">
    <property type="entry name" value="Malonyl-Coenzyme A Acyl Carrier Protein, domain 2"/>
    <property type="match status" value="1"/>
</dbReference>
<dbReference type="Proteomes" id="UP000031829">
    <property type="component" value="Chromosome"/>
</dbReference>
<dbReference type="PANTHER" id="PTHR42681:SF1">
    <property type="entry name" value="MALONYL-COA-ACYL CARRIER PROTEIN TRANSACYLASE, MITOCHONDRIAL"/>
    <property type="match status" value="1"/>
</dbReference>
<dbReference type="AlphaFoldDB" id="A0A0B6AH69"/>
<comment type="catalytic activity">
    <reaction evidence="3 4">
        <text>holo-[ACP] + malonyl-CoA = malonyl-[ACP] + CoA</text>
        <dbReference type="Rhea" id="RHEA:41792"/>
        <dbReference type="Rhea" id="RHEA-COMP:9623"/>
        <dbReference type="Rhea" id="RHEA-COMP:9685"/>
        <dbReference type="ChEBI" id="CHEBI:57287"/>
        <dbReference type="ChEBI" id="CHEBI:57384"/>
        <dbReference type="ChEBI" id="CHEBI:64479"/>
        <dbReference type="ChEBI" id="CHEBI:78449"/>
        <dbReference type="EC" id="2.3.1.39"/>
    </reaction>
</comment>
<dbReference type="GO" id="GO:0005829">
    <property type="term" value="C:cytosol"/>
    <property type="evidence" value="ECO:0007669"/>
    <property type="project" value="TreeGrafter"/>
</dbReference>
<dbReference type="InterPro" id="IPR014043">
    <property type="entry name" value="Acyl_transferase_dom"/>
</dbReference>
<dbReference type="RefSeq" id="WP_034654242.1">
    <property type="nucleotide sequence ID" value="NZ_BCVB01000007.1"/>
</dbReference>
<accession>A0A0B6AH69</accession>
<gene>
    <name evidence="6" type="primary">mdcH</name>
    <name evidence="6" type="ORF">BG04_3090</name>
</gene>
<protein>
    <recommendedName>
        <fullName evidence="4">Malonyl CoA-acyl carrier protein transacylase</fullName>
        <ecNumber evidence="4">2.3.1.39</ecNumber>
    </recommendedName>
</protein>
<dbReference type="KEGG" id="bmeg:BG04_3090"/>
<evidence type="ECO:0000256" key="4">
    <source>
        <dbReference type="PIRNR" id="PIRNR000446"/>
    </source>
</evidence>
<evidence type="ECO:0000256" key="1">
    <source>
        <dbReference type="ARBA" id="ARBA00022679"/>
    </source>
</evidence>
<dbReference type="InterPro" id="IPR016035">
    <property type="entry name" value="Acyl_Trfase/lysoPLipase"/>
</dbReference>
<dbReference type="SUPFAM" id="SSF52151">
    <property type="entry name" value="FabD/lysophospholipase-like"/>
    <property type="match status" value="1"/>
</dbReference>
<dbReference type="HOGENOM" id="CLU_030558_4_1_9"/>
<dbReference type="PANTHER" id="PTHR42681">
    <property type="entry name" value="MALONYL-COA-ACYL CARRIER PROTEIN TRANSACYLASE, MITOCHONDRIAL"/>
    <property type="match status" value="1"/>
</dbReference>
<dbReference type="InterPro" id="IPR017554">
    <property type="entry name" value="Malonate_deCOase_MdcHsu"/>
</dbReference>
<evidence type="ECO:0000313" key="6">
    <source>
        <dbReference type="EMBL" id="AJI20377.1"/>
    </source>
</evidence>
<dbReference type="SUPFAM" id="SSF55048">
    <property type="entry name" value="Probable ACP-binding domain of malonyl-CoA ACP transacylase"/>
    <property type="match status" value="1"/>
</dbReference>
<comment type="similarity">
    <text evidence="4">Belongs to the fabD family.</text>
</comment>
<dbReference type="Gene3D" id="3.30.70.250">
    <property type="entry name" value="Malonyl-CoA ACP transacylase, ACP-binding"/>
    <property type="match status" value="1"/>
</dbReference>
<evidence type="ECO:0000313" key="7">
    <source>
        <dbReference type="Proteomes" id="UP000031829"/>
    </source>
</evidence>
<dbReference type="InterPro" id="IPR024925">
    <property type="entry name" value="Malonyl_CoA-ACP_transAc"/>
</dbReference>
<reference evidence="6 7" key="1">
    <citation type="journal article" date="2015" name="Genome Announc.">
        <title>Complete genome sequences for 35 biothreat assay-relevant bacillus species.</title>
        <authorList>
            <person name="Johnson S.L."/>
            <person name="Daligault H.E."/>
            <person name="Davenport K.W."/>
            <person name="Jaissle J."/>
            <person name="Frey K.G."/>
            <person name="Ladner J.T."/>
            <person name="Broomall S.M."/>
            <person name="Bishop-Lilly K.A."/>
            <person name="Bruce D.C."/>
            <person name="Gibbons H.S."/>
            <person name="Coyne S.R."/>
            <person name="Lo C.C."/>
            <person name="Meincke L."/>
            <person name="Munk A.C."/>
            <person name="Koroleva G.I."/>
            <person name="Rosenzweig C.N."/>
            <person name="Palacios G.F."/>
            <person name="Redden C.L."/>
            <person name="Minogue T.D."/>
            <person name="Chain P.S."/>
        </authorList>
    </citation>
    <scope>NUCLEOTIDE SEQUENCE [LARGE SCALE GENOMIC DNA]</scope>
    <source>
        <strain evidence="7">ATCC 14581 / DSM 32 / JCM 2506 / NBRC 15308 / NCIMB 9376 / NCTC 10342 / NRRL B-14308 / VKM B-512</strain>
    </source>
</reference>
<dbReference type="Pfam" id="PF00698">
    <property type="entry name" value="Acyl_transf_1"/>
    <property type="match status" value="1"/>
</dbReference>
<dbReference type="InterPro" id="IPR001227">
    <property type="entry name" value="Ac_transferase_dom_sf"/>
</dbReference>
<feature type="domain" description="Malonyl-CoA:ACP transacylase (MAT)" evidence="5">
    <location>
        <begin position="6"/>
        <end position="301"/>
    </location>
</feature>
<dbReference type="SMART" id="SM00827">
    <property type="entry name" value="PKS_AT"/>
    <property type="match status" value="1"/>
</dbReference>
<evidence type="ECO:0000259" key="5">
    <source>
        <dbReference type="SMART" id="SM00827"/>
    </source>
</evidence>